<dbReference type="EMBL" id="JBFXLR010000002">
    <property type="protein sequence ID" value="KAL2860090.1"/>
    <property type="molecule type" value="Genomic_DNA"/>
</dbReference>
<dbReference type="RefSeq" id="XP_070904781.1">
    <property type="nucleotide sequence ID" value="XM_071044063.1"/>
</dbReference>
<reference evidence="2 3" key="1">
    <citation type="submission" date="2024-07" db="EMBL/GenBank/DDBJ databases">
        <title>Section-level genome sequencing and comparative genomics of Aspergillus sections Usti and Cavernicolus.</title>
        <authorList>
            <consortium name="Lawrence Berkeley National Laboratory"/>
            <person name="Nybo J.L."/>
            <person name="Vesth T.C."/>
            <person name="Theobald S."/>
            <person name="Frisvad J.C."/>
            <person name="Larsen T.O."/>
            <person name="Kjaerboelling I."/>
            <person name="Rothschild-Mancinelli K."/>
            <person name="Lyhne E.K."/>
            <person name="Kogle M.E."/>
            <person name="Barry K."/>
            <person name="Clum A."/>
            <person name="Na H."/>
            <person name="Ledsgaard L."/>
            <person name="Lin J."/>
            <person name="Lipzen A."/>
            <person name="Kuo A."/>
            <person name="Riley R."/>
            <person name="Mondo S."/>
            <person name="LaButti K."/>
            <person name="Haridas S."/>
            <person name="Pangalinan J."/>
            <person name="Salamov A.A."/>
            <person name="Simmons B.A."/>
            <person name="Magnuson J.K."/>
            <person name="Chen J."/>
            <person name="Drula E."/>
            <person name="Henrissat B."/>
            <person name="Wiebenga A."/>
            <person name="Lubbers R.J."/>
            <person name="Gomes A.C."/>
            <person name="Macurrencykelacurrency M.R."/>
            <person name="Stajich J."/>
            <person name="Grigoriev I.V."/>
            <person name="Mortensen U.H."/>
            <person name="De vries R.P."/>
            <person name="Baker S.E."/>
            <person name="Andersen M.R."/>
        </authorList>
    </citation>
    <scope>NUCLEOTIDE SEQUENCE [LARGE SCALE GENOMIC DNA]</scope>
    <source>
        <strain evidence="2 3">CBS 756.74</strain>
    </source>
</reference>
<evidence type="ECO:0000256" key="1">
    <source>
        <dbReference type="SAM" id="MobiDB-lite"/>
    </source>
</evidence>
<feature type="region of interest" description="Disordered" evidence="1">
    <location>
        <begin position="99"/>
        <end position="137"/>
    </location>
</feature>
<accession>A0ABR4L6C6</accession>
<feature type="compositionally biased region" description="Basic and acidic residues" evidence="1">
    <location>
        <begin position="102"/>
        <end position="134"/>
    </location>
</feature>
<organism evidence="2 3">
    <name type="scientific">Aspergillus pseudodeflectus</name>
    <dbReference type="NCBI Taxonomy" id="176178"/>
    <lineage>
        <taxon>Eukaryota</taxon>
        <taxon>Fungi</taxon>
        <taxon>Dikarya</taxon>
        <taxon>Ascomycota</taxon>
        <taxon>Pezizomycotina</taxon>
        <taxon>Eurotiomycetes</taxon>
        <taxon>Eurotiomycetidae</taxon>
        <taxon>Eurotiales</taxon>
        <taxon>Aspergillaceae</taxon>
        <taxon>Aspergillus</taxon>
        <taxon>Aspergillus subgen. Nidulantes</taxon>
    </lineage>
</organism>
<dbReference type="Proteomes" id="UP001610444">
    <property type="component" value="Unassembled WGS sequence"/>
</dbReference>
<protein>
    <submittedName>
        <fullName evidence="2">Uncharacterized protein</fullName>
    </submittedName>
</protein>
<dbReference type="GeneID" id="98159227"/>
<evidence type="ECO:0000313" key="2">
    <source>
        <dbReference type="EMBL" id="KAL2860090.1"/>
    </source>
</evidence>
<evidence type="ECO:0000313" key="3">
    <source>
        <dbReference type="Proteomes" id="UP001610444"/>
    </source>
</evidence>
<proteinExistence type="predicted"/>
<gene>
    <name evidence="2" type="ORF">BJX68DRAFT_261061</name>
</gene>
<keyword evidence="3" id="KW-1185">Reference proteome</keyword>
<comment type="caution">
    <text evidence="2">The sequence shown here is derived from an EMBL/GenBank/DDBJ whole genome shotgun (WGS) entry which is preliminary data.</text>
</comment>
<name>A0ABR4L6C6_9EURO</name>
<sequence length="216" mass="24470">MSATRKPLPTGTMDCTTPDKMCSECKPIYQNLLLAYGPYQLDLPPGYYPVLFTITVPPRTNLKFVDTMGKAIENTLALSYGMVNTKVWKIVFYEGGDGEEKDADKGSDKEKGKGEDKDKGKGKEKEKKKEKEPPKPATLKLLIDFPHKIKVMDDMRSGIFLQFPIPKEASEWKMHLPEEAGADGKPGHESLARLKFWKEVDELFTAKRILNKDMRK</sequence>